<evidence type="ECO:0000313" key="3">
    <source>
        <dbReference type="EMBL" id="KFM81808.1"/>
    </source>
</evidence>
<proteinExistence type="predicted"/>
<accession>A0A087UWR9</accession>
<dbReference type="Proteomes" id="UP000054359">
    <property type="component" value="Unassembled WGS sequence"/>
</dbReference>
<protein>
    <submittedName>
        <fullName evidence="3">Leucine-rich repeat and fibronectin type-III domain-containing protein 2</fullName>
    </submittedName>
</protein>
<dbReference type="PANTHER" id="PTHR45712:SF22">
    <property type="entry name" value="INSULIN-LIKE GROWTH FACTOR-BINDING PROTEIN COMPLEX ACID LABILE SUBUNIT"/>
    <property type="match status" value="1"/>
</dbReference>
<keyword evidence="4" id="KW-1185">Reference proteome</keyword>
<reference evidence="3 4" key="1">
    <citation type="submission" date="2013-11" db="EMBL/GenBank/DDBJ databases">
        <title>Genome sequencing of Stegodyphus mimosarum.</title>
        <authorList>
            <person name="Bechsgaard J."/>
        </authorList>
    </citation>
    <scope>NUCLEOTIDE SEQUENCE [LARGE SCALE GENOMIC DNA]</scope>
</reference>
<dbReference type="Gene3D" id="3.80.10.10">
    <property type="entry name" value="Ribonuclease Inhibitor"/>
    <property type="match status" value="2"/>
</dbReference>
<evidence type="ECO:0000256" key="2">
    <source>
        <dbReference type="ARBA" id="ARBA00022737"/>
    </source>
</evidence>
<keyword evidence="2" id="KW-0677">Repeat</keyword>
<name>A0A087UWR9_STEMI</name>
<dbReference type="SUPFAM" id="SSF52058">
    <property type="entry name" value="L domain-like"/>
    <property type="match status" value="1"/>
</dbReference>
<sequence>MNNEWGEFSLYVSPDSFLNLHQLEVLDLGYNKIESITEETICHLNSLKILNLTHNDLTSIIPDSNSTNKLQEFCAGDLSELEASHNKIELITRLDLKKFKNLRILRLAHNNIVHVDGDIFTNYEKIQIIDFSHNKLLNIPPT</sequence>
<feature type="non-terminal residue" evidence="3">
    <location>
        <position position="142"/>
    </location>
</feature>
<dbReference type="InterPro" id="IPR050333">
    <property type="entry name" value="SLRP"/>
</dbReference>
<dbReference type="OrthoDB" id="2015831at2759"/>
<gene>
    <name evidence="3" type="ORF">X975_09821</name>
</gene>
<organism evidence="3 4">
    <name type="scientific">Stegodyphus mimosarum</name>
    <name type="common">African social velvet spider</name>
    <dbReference type="NCBI Taxonomy" id="407821"/>
    <lineage>
        <taxon>Eukaryota</taxon>
        <taxon>Metazoa</taxon>
        <taxon>Ecdysozoa</taxon>
        <taxon>Arthropoda</taxon>
        <taxon>Chelicerata</taxon>
        <taxon>Arachnida</taxon>
        <taxon>Araneae</taxon>
        <taxon>Araneomorphae</taxon>
        <taxon>Entelegynae</taxon>
        <taxon>Eresoidea</taxon>
        <taxon>Eresidae</taxon>
        <taxon>Stegodyphus</taxon>
    </lineage>
</organism>
<evidence type="ECO:0000256" key="1">
    <source>
        <dbReference type="ARBA" id="ARBA00022614"/>
    </source>
</evidence>
<dbReference type="Pfam" id="PF13855">
    <property type="entry name" value="LRR_8"/>
    <property type="match status" value="2"/>
</dbReference>
<dbReference type="InterPro" id="IPR032675">
    <property type="entry name" value="LRR_dom_sf"/>
</dbReference>
<evidence type="ECO:0000313" key="4">
    <source>
        <dbReference type="Proteomes" id="UP000054359"/>
    </source>
</evidence>
<dbReference type="PROSITE" id="PS51450">
    <property type="entry name" value="LRR"/>
    <property type="match status" value="3"/>
</dbReference>
<dbReference type="PANTHER" id="PTHR45712">
    <property type="entry name" value="AGAP008170-PA"/>
    <property type="match status" value="1"/>
</dbReference>
<dbReference type="STRING" id="407821.A0A087UWR9"/>
<dbReference type="EMBL" id="KK122043">
    <property type="protein sequence ID" value="KFM81808.1"/>
    <property type="molecule type" value="Genomic_DNA"/>
</dbReference>
<dbReference type="InterPro" id="IPR003591">
    <property type="entry name" value="Leu-rich_rpt_typical-subtyp"/>
</dbReference>
<dbReference type="AlphaFoldDB" id="A0A087UWR9"/>
<dbReference type="OMA" id="NNEWGEF"/>
<keyword evidence="1" id="KW-0433">Leucine-rich repeat</keyword>
<dbReference type="SMART" id="SM00369">
    <property type="entry name" value="LRR_TYP"/>
    <property type="match status" value="3"/>
</dbReference>
<dbReference type="InterPro" id="IPR001611">
    <property type="entry name" value="Leu-rich_rpt"/>
</dbReference>